<dbReference type="InterPro" id="IPR010309">
    <property type="entry name" value="E3_Ub_ligase_DUF908"/>
</dbReference>
<evidence type="ECO:0000256" key="1">
    <source>
        <dbReference type="SAM" id="MobiDB-lite"/>
    </source>
</evidence>
<gene>
    <name evidence="3" type="ORF">BDK51DRAFT_2244</name>
</gene>
<proteinExistence type="predicted"/>
<dbReference type="Pfam" id="PF06012">
    <property type="entry name" value="DUF908"/>
    <property type="match status" value="2"/>
</dbReference>
<dbReference type="AlphaFoldDB" id="A0A4P9WQM9"/>
<organism evidence="3 4">
    <name type="scientific">Blyttiomyces helicus</name>
    <dbReference type="NCBI Taxonomy" id="388810"/>
    <lineage>
        <taxon>Eukaryota</taxon>
        <taxon>Fungi</taxon>
        <taxon>Fungi incertae sedis</taxon>
        <taxon>Chytridiomycota</taxon>
        <taxon>Chytridiomycota incertae sedis</taxon>
        <taxon>Chytridiomycetes</taxon>
        <taxon>Chytridiomycetes incertae sedis</taxon>
        <taxon>Blyttiomyces</taxon>
    </lineage>
</organism>
<accession>A0A4P9WQM9</accession>
<feature type="region of interest" description="Disordered" evidence="1">
    <location>
        <begin position="33"/>
        <end position="55"/>
    </location>
</feature>
<keyword evidence="4" id="KW-1185">Reference proteome</keyword>
<evidence type="ECO:0000259" key="2">
    <source>
        <dbReference type="Pfam" id="PF06012"/>
    </source>
</evidence>
<feature type="region of interest" description="Disordered" evidence="1">
    <location>
        <begin position="183"/>
        <end position="204"/>
    </location>
</feature>
<evidence type="ECO:0000313" key="4">
    <source>
        <dbReference type="Proteomes" id="UP000269721"/>
    </source>
</evidence>
<reference evidence="4" key="1">
    <citation type="journal article" date="2018" name="Nat. Microbiol.">
        <title>Leveraging single-cell genomics to expand the fungal tree of life.</title>
        <authorList>
            <person name="Ahrendt S.R."/>
            <person name="Quandt C.A."/>
            <person name="Ciobanu D."/>
            <person name="Clum A."/>
            <person name="Salamov A."/>
            <person name="Andreopoulos B."/>
            <person name="Cheng J.F."/>
            <person name="Woyke T."/>
            <person name="Pelin A."/>
            <person name="Henrissat B."/>
            <person name="Reynolds N.K."/>
            <person name="Benny G.L."/>
            <person name="Smith M.E."/>
            <person name="James T.Y."/>
            <person name="Grigoriev I.V."/>
        </authorList>
    </citation>
    <scope>NUCLEOTIDE SEQUENCE [LARGE SCALE GENOMIC DNA]</scope>
</reference>
<feature type="non-terminal residue" evidence="3">
    <location>
        <position position="1"/>
    </location>
</feature>
<sequence>WPYPKSDLFHWIPVLNRFDLLLESAVRTFGIGSGAPEKDKEKEKDAGEKRPGNVQSVPFDAETKEVLEAVLRFTRCLWENCGNRNLYNSYEHLSDLLYTSDIDILEATLRLLLRPAQRLNPQRSLRVNFALMQERLAILAQNWGTKEYGLELPLLASSDPVDIPSELHALAYQFYRSSGTGAGSAATASPAPRTPARTPTSSSADGPIRIRVAVGIASPDVRRKLVIVRLLAIAIYVNVVTEDVAQTKLFLYEPDLCQKIADLLQPERNISFDIQTAAIYALDCIAHYRGRLGEVLTALNASANHGALMYTLRKII</sequence>
<feature type="domain" description="DUF908" evidence="2">
    <location>
        <begin position="63"/>
        <end position="203"/>
    </location>
</feature>
<dbReference type="OrthoDB" id="8068875at2759"/>
<name>A0A4P9WQM9_9FUNG</name>
<feature type="compositionally biased region" description="Basic and acidic residues" evidence="1">
    <location>
        <begin position="36"/>
        <end position="51"/>
    </location>
</feature>
<dbReference type="Proteomes" id="UP000269721">
    <property type="component" value="Unassembled WGS sequence"/>
</dbReference>
<protein>
    <recommendedName>
        <fullName evidence="2">DUF908 domain-containing protein</fullName>
    </recommendedName>
</protein>
<feature type="domain" description="DUF908" evidence="2">
    <location>
        <begin position="209"/>
        <end position="316"/>
    </location>
</feature>
<evidence type="ECO:0000313" key="3">
    <source>
        <dbReference type="EMBL" id="RKO93186.1"/>
    </source>
</evidence>
<dbReference type="EMBL" id="KZ994339">
    <property type="protein sequence ID" value="RKO93186.1"/>
    <property type="molecule type" value="Genomic_DNA"/>
</dbReference>
<feature type="non-terminal residue" evidence="3">
    <location>
        <position position="316"/>
    </location>
</feature>